<feature type="compositionally biased region" description="Basic and acidic residues" evidence="1">
    <location>
        <begin position="1"/>
        <end position="28"/>
    </location>
</feature>
<dbReference type="Gramene" id="OE9A093784T1">
    <property type="protein sequence ID" value="OE9A093784C1"/>
    <property type="gene ID" value="OE9A093784"/>
</dbReference>
<feature type="compositionally biased region" description="Basic and acidic residues" evidence="1">
    <location>
        <begin position="119"/>
        <end position="131"/>
    </location>
</feature>
<dbReference type="AlphaFoldDB" id="A0A8S0RRP5"/>
<reference evidence="2 3" key="1">
    <citation type="submission" date="2019-12" db="EMBL/GenBank/DDBJ databases">
        <authorList>
            <person name="Alioto T."/>
            <person name="Alioto T."/>
            <person name="Gomez Garrido J."/>
        </authorList>
    </citation>
    <scope>NUCLEOTIDE SEQUENCE [LARGE SCALE GENOMIC DNA]</scope>
</reference>
<name>A0A8S0RRP5_OLEEU</name>
<dbReference type="EMBL" id="CACTIH010003684">
    <property type="protein sequence ID" value="CAA2981976.1"/>
    <property type="molecule type" value="Genomic_DNA"/>
</dbReference>
<protein>
    <submittedName>
        <fullName evidence="2">Uncharacterized protein</fullName>
    </submittedName>
</protein>
<gene>
    <name evidence="2" type="ORF">OLEA9_A093784</name>
</gene>
<comment type="caution">
    <text evidence="2">The sequence shown here is derived from an EMBL/GenBank/DDBJ whole genome shotgun (WGS) entry which is preliminary data.</text>
</comment>
<feature type="compositionally biased region" description="Basic and acidic residues" evidence="1">
    <location>
        <begin position="91"/>
        <end position="104"/>
    </location>
</feature>
<organism evidence="2 3">
    <name type="scientific">Olea europaea subsp. europaea</name>
    <dbReference type="NCBI Taxonomy" id="158383"/>
    <lineage>
        <taxon>Eukaryota</taxon>
        <taxon>Viridiplantae</taxon>
        <taxon>Streptophyta</taxon>
        <taxon>Embryophyta</taxon>
        <taxon>Tracheophyta</taxon>
        <taxon>Spermatophyta</taxon>
        <taxon>Magnoliopsida</taxon>
        <taxon>eudicotyledons</taxon>
        <taxon>Gunneridae</taxon>
        <taxon>Pentapetalae</taxon>
        <taxon>asterids</taxon>
        <taxon>lamiids</taxon>
        <taxon>Lamiales</taxon>
        <taxon>Oleaceae</taxon>
        <taxon>Oleeae</taxon>
        <taxon>Olea</taxon>
    </lineage>
</organism>
<evidence type="ECO:0000256" key="1">
    <source>
        <dbReference type="SAM" id="MobiDB-lite"/>
    </source>
</evidence>
<keyword evidence="3" id="KW-1185">Reference proteome</keyword>
<sequence>MSVQRRERSQPRRDRAYNCGVHRAEGDRKRRASGESLEGRDRKKEIALAARRYHSCPGTLNFRVLMGSSALVLVCSQPSEIAVRAYLMSIQHKERSQPRRDRASDCGVRGVGGYRTRGARGERLERRDREK</sequence>
<feature type="region of interest" description="Disordered" evidence="1">
    <location>
        <begin position="1"/>
        <end position="43"/>
    </location>
</feature>
<evidence type="ECO:0000313" key="2">
    <source>
        <dbReference type="EMBL" id="CAA2981976.1"/>
    </source>
</evidence>
<feature type="region of interest" description="Disordered" evidence="1">
    <location>
        <begin position="91"/>
        <end position="131"/>
    </location>
</feature>
<dbReference type="OrthoDB" id="1750928at2759"/>
<accession>A0A8S0RRP5</accession>
<proteinExistence type="predicted"/>
<dbReference type="Proteomes" id="UP000594638">
    <property type="component" value="Unassembled WGS sequence"/>
</dbReference>
<evidence type="ECO:0000313" key="3">
    <source>
        <dbReference type="Proteomes" id="UP000594638"/>
    </source>
</evidence>